<dbReference type="SUPFAM" id="SSF53756">
    <property type="entry name" value="UDP-Glycosyltransferase/glycogen phosphorylase"/>
    <property type="match status" value="1"/>
</dbReference>
<comment type="caution">
    <text evidence="7">The sequence shown here is derived from an EMBL/GenBank/DDBJ whole genome shotgun (WGS) entry which is preliminary data.</text>
</comment>
<keyword evidence="5" id="KW-0812">Transmembrane</keyword>
<dbReference type="PANTHER" id="PTHR11929:SF145">
    <property type="entry name" value="ALPHA-(1,3)-FUCOSYLTRANSFERASE FUT-1"/>
    <property type="match status" value="1"/>
</dbReference>
<keyword evidence="5" id="KW-0472">Membrane</keyword>
<comment type="subcellular location">
    <subcellularLocation>
        <location evidence="5">Golgi apparatus</location>
        <location evidence="5">Golgi stack membrane</location>
        <topology evidence="5">Single-pass type II membrane protein</topology>
    </subcellularLocation>
</comment>
<dbReference type="EMBL" id="LNIX01000002">
    <property type="protein sequence ID" value="OXA60281.1"/>
    <property type="molecule type" value="Genomic_DNA"/>
</dbReference>
<dbReference type="Gene3D" id="3.40.50.11660">
    <property type="entry name" value="Glycosyl transferase family 10, C-terminal domain"/>
    <property type="match status" value="1"/>
</dbReference>
<dbReference type="GO" id="GO:0046920">
    <property type="term" value="F:alpha-(1-&gt;3)-fucosyltransferase activity"/>
    <property type="evidence" value="ECO:0007669"/>
    <property type="project" value="TreeGrafter"/>
</dbReference>
<dbReference type="GO" id="GO:0032580">
    <property type="term" value="C:Golgi cisterna membrane"/>
    <property type="evidence" value="ECO:0007669"/>
    <property type="project" value="UniProtKB-SubCell"/>
</dbReference>
<dbReference type="PANTHER" id="PTHR11929">
    <property type="entry name" value="ALPHA- 1,3 -FUCOSYLTRANSFERASE"/>
    <property type="match status" value="1"/>
</dbReference>
<organism evidence="7 8">
    <name type="scientific">Folsomia candida</name>
    <name type="common">Springtail</name>
    <dbReference type="NCBI Taxonomy" id="158441"/>
    <lineage>
        <taxon>Eukaryota</taxon>
        <taxon>Metazoa</taxon>
        <taxon>Ecdysozoa</taxon>
        <taxon>Arthropoda</taxon>
        <taxon>Hexapoda</taxon>
        <taxon>Collembola</taxon>
        <taxon>Entomobryomorpha</taxon>
        <taxon>Isotomoidea</taxon>
        <taxon>Isotomidae</taxon>
        <taxon>Proisotominae</taxon>
        <taxon>Folsomia</taxon>
    </lineage>
</organism>
<dbReference type="InterPro" id="IPR001503">
    <property type="entry name" value="Glyco_trans_10"/>
</dbReference>
<dbReference type="InterPro" id="IPR038577">
    <property type="entry name" value="GT10-like_C_sf"/>
</dbReference>
<proteinExistence type="inferred from homology"/>
<evidence type="ECO:0000256" key="5">
    <source>
        <dbReference type="RuleBase" id="RU003832"/>
    </source>
</evidence>
<keyword evidence="8" id="KW-1185">Reference proteome</keyword>
<sequence length="435" mass="50940">MHDMTAYKIFSSSIRRWSSKMKLIRLQTYIILFVVCIFPSIYIYSLYLQMVNGFDFEVSQILKHTPYLWRRFNLGNGSEHSSRGRIQAQQDWIRNLSQTKWINGDKAKPKLIWIEDDISKFHWPDGKVHCPYAPSFEQKCRVEKISPMVKLLDDPYHLMEGDAIVSVRDWDMSEMVYHIPNYMLHVIHIVEPPHITQNASLGATNALISSYWRGSDIPSPYYVFIPTKDNVTTVPVPQNIIKSKTKLAVAMISSCTQHDRVEYIAELQKFMSVDFYGKCGTMTCPNNKNCFNLFEAKYKFYLAFENSRCEDYITEKLFLNALGYYIVPVVRGPRKSDYLSAAPPNSFIHVDDFESIQELAKYLSYLDQNDDAYLKYFEWKGSGTINNNHFHDMFCRICAMLYYAQWVPPPIWESKKIEWKDINVCLSSDKARWTD</sequence>
<dbReference type="STRING" id="158441.A0A226ETY5"/>
<keyword evidence="5" id="KW-0333">Golgi apparatus</keyword>
<evidence type="ECO:0000256" key="3">
    <source>
        <dbReference type="ARBA" id="ARBA00022676"/>
    </source>
</evidence>
<comment type="similarity">
    <text evidence="2 5">Belongs to the glycosyltransferase 10 family.</text>
</comment>
<dbReference type="EC" id="2.4.1.-" evidence="5"/>
<dbReference type="Proteomes" id="UP000198287">
    <property type="component" value="Unassembled WGS sequence"/>
</dbReference>
<evidence type="ECO:0000256" key="4">
    <source>
        <dbReference type="ARBA" id="ARBA00022679"/>
    </source>
</evidence>
<dbReference type="AlphaFoldDB" id="A0A226ETY5"/>
<dbReference type="Pfam" id="PF00852">
    <property type="entry name" value="Glyco_transf_10"/>
    <property type="match status" value="1"/>
</dbReference>
<dbReference type="OrthoDB" id="427096at2759"/>
<evidence type="ECO:0000313" key="7">
    <source>
        <dbReference type="EMBL" id="OXA60281.1"/>
    </source>
</evidence>
<keyword evidence="3 5" id="KW-0328">Glycosyltransferase</keyword>
<name>A0A226ETY5_FOLCA</name>
<dbReference type="InterPro" id="IPR055270">
    <property type="entry name" value="Glyco_tran_10_C"/>
</dbReference>
<evidence type="ECO:0000256" key="2">
    <source>
        <dbReference type="ARBA" id="ARBA00008919"/>
    </source>
</evidence>
<protein>
    <recommendedName>
        <fullName evidence="5">Fucosyltransferase</fullName>
        <ecNumber evidence="5">2.4.1.-</ecNumber>
    </recommendedName>
</protein>
<evidence type="ECO:0000256" key="1">
    <source>
        <dbReference type="ARBA" id="ARBA00004922"/>
    </source>
</evidence>
<reference evidence="7 8" key="1">
    <citation type="submission" date="2015-12" db="EMBL/GenBank/DDBJ databases">
        <title>The genome of Folsomia candida.</title>
        <authorList>
            <person name="Faddeeva A."/>
            <person name="Derks M.F."/>
            <person name="Anvar Y."/>
            <person name="Smit S."/>
            <person name="Van Straalen N."/>
            <person name="Roelofs D."/>
        </authorList>
    </citation>
    <scope>NUCLEOTIDE SEQUENCE [LARGE SCALE GENOMIC DNA]</scope>
    <source>
        <strain evidence="7 8">VU population</strain>
        <tissue evidence="7">Whole body</tissue>
    </source>
</reference>
<keyword evidence="4 5" id="KW-0808">Transferase</keyword>
<evidence type="ECO:0000313" key="8">
    <source>
        <dbReference type="Proteomes" id="UP000198287"/>
    </source>
</evidence>
<feature type="domain" description="Fucosyltransferase C-terminal" evidence="6">
    <location>
        <begin position="242"/>
        <end position="402"/>
    </location>
</feature>
<dbReference type="UniPathway" id="UPA00378"/>
<feature type="transmembrane region" description="Helical" evidence="5">
    <location>
        <begin position="26"/>
        <end position="47"/>
    </location>
</feature>
<evidence type="ECO:0000259" key="6">
    <source>
        <dbReference type="Pfam" id="PF00852"/>
    </source>
</evidence>
<gene>
    <name evidence="7" type="ORF">Fcan01_04849</name>
</gene>
<comment type="pathway">
    <text evidence="1">Protein modification; protein glycosylation.</text>
</comment>
<accession>A0A226ETY5</accession>
<keyword evidence="5" id="KW-1133">Transmembrane helix</keyword>
<dbReference type="FunFam" id="3.40.50.11660:FF:000004">
    <property type="entry name" value="Glycoprotein 3-alpha-L-fucosyltransferase A"/>
    <property type="match status" value="1"/>
</dbReference>